<feature type="compositionally biased region" description="Acidic residues" evidence="1">
    <location>
        <begin position="108"/>
        <end position="120"/>
    </location>
</feature>
<gene>
    <name evidence="2" type="ORF">J8273_2763</name>
</gene>
<proteinExistence type="predicted"/>
<organism evidence="2 3">
    <name type="scientific">Carpediemonas membranifera</name>
    <dbReference type="NCBI Taxonomy" id="201153"/>
    <lineage>
        <taxon>Eukaryota</taxon>
        <taxon>Metamonada</taxon>
        <taxon>Carpediemonas-like organisms</taxon>
        <taxon>Carpediemonas</taxon>
    </lineage>
</organism>
<evidence type="ECO:0000313" key="3">
    <source>
        <dbReference type="Proteomes" id="UP000717585"/>
    </source>
</evidence>
<feature type="region of interest" description="Disordered" evidence="1">
    <location>
        <begin position="104"/>
        <end position="143"/>
    </location>
</feature>
<sequence>MSGSGSTFFSSSAADDFTSPVVPKWVDTAFEEAKLEACRIKSLDGDKLAVFRHDSEIIDIKRPRKFSKIHPCVGHFILLDVSTMELAHILNDRQTKLLMKSEHWPEEFAPEATEEEEADPFEAGNPNQKKYAEAHSDEEDSDF</sequence>
<keyword evidence="3" id="KW-1185">Reference proteome</keyword>
<protein>
    <submittedName>
        <fullName evidence="2">Uncharacterized protein</fullName>
    </submittedName>
</protein>
<dbReference type="AlphaFoldDB" id="A0A8J6AVJ1"/>
<reference evidence="2" key="1">
    <citation type="submission" date="2021-05" db="EMBL/GenBank/DDBJ databases">
        <title>A free-living protist that lacks canonical eukaryotic 1 DNA replication and segregation systems.</title>
        <authorList>
            <person name="Salas-Leiva D.E."/>
            <person name="Tromer E.C."/>
            <person name="Curtis B.A."/>
            <person name="Jerlstrom-Hultqvist J."/>
            <person name="Kolisko M."/>
            <person name="Yi Z."/>
            <person name="Salas-Leiva J.S."/>
            <person name="Gallot-Lavallee L."/>
            <person name="Kops G.J.P.L."/>
            <person name="Archibald J.M."/>
            <person name="Simpson A.G.B."/>
            <person name="Roger A.J."/>
        </authorList>
    </citation>
    <scope>NUCLEOTIDE SEQUENCE</scope>
    <source>
        <strain evidence="2">BICM</strain>
    </source>
</reference>
<name>A0A8J6AVJ1_9EUKA</name>
<dbReference type="Proteomes" id="UP000717585">
    <property type="component" value="Unassembled WGS sequence"/>
</dbReference>
<evidence type="ECO:0000313" key="2">
    <source>
        <dbReference type="EMBL" id="KAG9395851.1"/>
    </source>
</evidence>
<accession>A0A8J6AVJ1</accession>
<evidence type="ECO:0000256" key="1">
    <source>
        <dbReference type="SAM" id="MobiDB-lite"/>
    </source>
</evidence>
<dbReference type="EMBL" id="JAHDYR010000008">
    <property type="protein sequence ID" value="KAG9395851.1"/>
    <property type="molecule type" value="Genomic_DNA"/>
</dbReference>
<comment type="caution">
    <text evidence="2">The sequence shown here is derived from an EMBL/GenBank/DDBJ whole genome shotgun (WGS) entry which is preliminary data.</text>
</comment>